<proteinExistence type="predicted"/>
<protein>
    <submittedName>
        <fullName evidence="2">Uncharacterized protein</fullName>
    </submittedName>
</protein>
<accession>A0A9P0PZ81</accession>
<comment type="caution">
    <text evidence="2">The sequence shown here is derived from an EMBL/GenBank/DDBJ whole genome shotgun (WGS) entry which is preliminary data.</text>
</comment>
<keyword evidence="3" id="KW-1185">Reference proteome</keyword>
<feature type="compositionally biased region" description="Basic residues" evidence="1">
    <location>
        <begin position="12"/>
        <end position="21"/>
    </location>
</feature>
<dbReference type="Proteomes" id="UP001152888">
    <property type="component" value="Unassembled WGS sequence"/>
</dbReference>
<gene>
    <name evidence="2" type="ORF">ACAOBT_LOCUS28062</name>
</gene>
<evidence type="ECO:0000256" key="1">
    <source>
        <dbReference type="SAM" id="MobiDB-lite"/>
    </source>
</evidence>
<dbReference type="AlphaFoldDB" id="A0A9P0PZ81"/>
<dbReference type="EMBL" id="CAKOFQ010007595">
    <property type="protein sequence ID" value="CAH2004544.1"/>
    <property type="molecule type" value="Genomic_DNA"/>
</dbReference>
<sequence>MLREMISIRRNQNNKKFRPNRLKTEEERKEYEDSITKELNSITQNENVDQARNAVKTAMIRAAKGANKGTTEKQQPWFDDQCREGLEMRNRLI</sequence>
<evidence type="ECO:0000313" key="2">
    <source>
        <dbReference type="EMBL" id="CAH2004544.1"/>
    </source>
</evidence>
<organism evidence="2 3">
    <name type="scientific">Acanthoscelides obtectus</name>
    <name type="common">Bean weevil</name>
    <name type="synonym">Bruchus obtectus</name>
    <dbReference type="NCBI Taxonomy" id="200917"/>
    <lineage>
        <taxon>Eukaryota</taxon>
        <taxon>Metazoa</taxon>
        <taxon>Ecdysozoa</taxon>
        <taxon>Arthropoda</taxon>
        <taxon>Hexapoda</taxon>
        <taxon>Insecta</taxon>
        <taxon>Pterygota</taxon>
        <taxon>Neoptera</taxon>
        <taxon>Endopterygota</taxon>
        <taxon>Coleoptera</taxon>
        <taxon>Polyphaga</taxon>
        <taxon>Cucujiformia</taxon>
        <taxon>Chrysomeloidea</taxon>
        <taxon>Chrysomelidae</taxon>
        <taxon>Bruchinae</taxon>
        <taxon>Bruchini</taxon>
        <taxon>Acanthoscelides</taxon>
    </lineage>
</organism>
<reference evidence="2" key="1">
    <citation type="submission" date="2022-03" db="EMBL/GenBank/DDBJ databases">
        <authorList>
            <person name="Sayadi A."/>
        </authorList>
    </citation>
    <scope>NUCLEOTIDE SEQUENCE</scope>
</reference>
<evidence type="ECO:0000313" key="3">
    <source>
        <dbReference type="Proteomes" id="UP001152888"/>
    </source>
</evidence>
<feature type="region of interest" description="Disordered" evidence="1">
    <location>
        <begin position="1"/>
        <end position="28"/>
    </location>
</feature>
<name>A0A9P0PZ81_ACAOB</name>
<dbReference type="OrthoDB" id="19932at2759"/>